<comment type="function">
    <text evidence="4">Required during maturation of the 40S ribosomal subunit in the nucleolus.</text>
</comment>
<dbReference type="InterPro" id="IPR030387">
    <property type="entry name" value="G_Bms1/Tsr1_dom"/>
</dbReference>
<evidence type="ECO:0000256" key="7">
    <source>
        <dbReference type="SAM" id="MobiDB-lite"/>
    </source>
</evidence>
<name>A0A7R8UKL9_HERIL</name>
<dbReference type="GO" id="GO:0034511">
    <property type="term" value="F:U3 snoRNA binding"/>
    <property type="evidence" value="ECO:0007669"/>
    <property type="project" value="TreeGrafter"/>
</dbReference>
<comment type="similarity">
    <text evidence="5">Belongs to the TRAFAC class translation factor GTPase superfamily. Bms1-like GTPase family. TSR1 subfamily.</text>
</comment>
<dbReference type="GO" id="GO:0005525">
    <property type="term" value="F:GTP binding"/>
    <property type="evidence" value="ECO:0007669"/>
    <property type="project" value="TreeGrafter"/>
</dbReference>
<keyword evidence="3" id="KW-0539">Nucleus</keyword>
<evidence type="ECO:0000256" key="6">
    <source>
        <dbReference type="ARBA" id="ARBA00040070"/>
    </source>
</evidence>
<evidence type="ECO:0000256" key="5">
    <source>
        <dbReference type="ARBA" id="ARBA00038288"/>
    </source>
</evidence>
<evidence type="ECO:0000313" key="10">
    <source>
        <dbReference type="Proteomes" id="UP000594454"/>
    </source>
</evidence>
<dbReference type="EMBL" id="LR899010">
    <property type="protein sequence ID" value="CAD7082403.1"/>
    <property type="molecule type" value="Genomic_DNA"/>
</dbReference>
<evidence type="ECO:0000256" key="4">
    <source>
        <dbReference type="ARBA" id="ARBA00037087"/>
    </source>
</evidence>
<dbReference type="Pfam" id="PF22298">
    <property type="entry name" value="Tsr1_G-like"/>
    <property type="match status" value="1"/>
</dbReference>
<dbReference type="OMA" id="MNLPRFK"/>
<dbReference type="Pfam" id="PF04950">
    <property type="entry name" value="RIBIOP_C"/>
    <property type="match status" value="1"/>
</dbReference>
<dbReference type="OrthoDB" id="119302at2759"/>
<dbReference type="InterPro" id="IPR007034">
    <property type="entry name" value="BMS1_TSR1_C"/>
</dbReference>
<keyword evidence="2" id="KW-0690">Ribosome biogenesis</keyword>
<dbReference type="GO" id="GO:0000479">
    <property type="term" value="P:endonucleolytic cleavage of tricistronic rRNA transcript (SSU-rRNA, 5.8S rRNA, LSU-rRNA)"/>
    <property type="evidence" value="ECO:0007669"/>
    <property type="project" value="TreeGrafter"/>
</dbReference>
<feature type="region of interest" description="Disordered" evidence="7">
    <location>
        <begin position="397"/>
        <end position="416"/>
    </location>
</feature>
<comment type="subcellular location">
    <subcellularLocation>
        <location evidence="1">Nucleus</location>
        <location evidence="1">Nucleolus</location>
    </subcellularLocation>
</comment>
<evidence type="ECO:0000256" key="1">
    <source>
        <dbReference type="ARBA" id="ARBA00004604"/>
    </source>
</evidence>
<dbReference type="Proteomes" id="UP000594454">
    <property type="component" value="Chromosome 2"/>
</dbReference>
<dbReference type="GO" id="GO:0000462">
    <property type="term" value="P:maturation of SSU-rRNA from tricistronic rRNA transcript (SSU-rRNA, 5.8S rRNA, LSU-rRNA)"/>
    <property type="evidence" value="ECO:0007669"/>
    <property type="project" value="TreeGrafter"/>
</dbReference>
<dbReference type="SMART" id="SM01362">
    <property type="entry name" value="DUF663"/>
    <property type="match status" value="1"/>
</dbReference>
<feature type="region of interest" description="Disordered" evidence="7">
    <location>
        <begin position="1"/>
        <end position="67"/>
    </location>
</feature>
<dbReference type="InParanoid" id="A0A7R8UKL9"/>
<accession>A0A7R8UKL9</accession>
<dbReference type="AlphaFoldDB" id="A0A7R8UKL9"/>
<reference evidence="9 10" key="1">
    <citation type="submission" date="2020-11" db="EMBL/GenBank/DDBJ databases">
        <authorList>
            <person name="Wallbank WR R."/>
            <person name="Pardo Diaz C."/>
            <person name="Kozak K."/>
            <person name="Martin S."/>
            <person name="Jiggins C."/>
            <person name="Moest M."/>
            <person name="Warren A I."/>
            <person name="Generalovic N T."/>
            <person name="Byers J.R.P. K."/>
            <person name="Montejo-Kovacevich G."/>
            <person name="Yen C E."/>
        </authorList>
    </citation>
    <scope>NUCLEOTIDE SEQUENCE [LARGE SCALE GENOMIC DNA]</scope>
</reference>
<dbReference type="GO" id="GO:0005730">
    <property type="term" value="C:nucleolus"/>
    <property type="evidence" value="ECO:0007669"/>
    <property type="project" value="UniProtKB-SubCell"/>
</dbReference>
<gene>
    <name evidence="9" type="ORF">HERILL_LOCUS5438</name>
</gene>
<dbReference type="PROSITE" id="PS51714">
    <property type="entry name" value="G_BMS1"/>
    <property type="match status" value="1"/>
</dbReference>
<dbReference type="PANTHER" id="PTHR12858:SF1">
    <property type="entry name" value="PRE-RRNA-PROCESSING PROTEIN TSR1 HOMOLOG"/>
    <property type="match status" value="1"/>
</dbReference>
<dbReference type="PANTHER" id="PTHR12858">
    <property type="entry name" value="RIBOSOME BIOGENESIS PROTEIN"/>
    <property type="match status" value="1"/>
</dbReference>
<dbReference type="Pfam" id="PF08142">
    <property type="entry name" value="AARP2CN"/>
    <property type="match status" value="1"/>
</dbReference>
<dbReference type="InterPro" id="IPR039761">
    <property type="entry name" value="Bms1/Tsr1"/>
</dbReference>
<dbReference type="GO" id="GO:0003924">
    <property type="term" value="F:GTPase activity"/>
    <property type="evidence" value="ECO:0007669"/>
    <property type="project" value="TreeGrafter"/>
</dbReference>
<dbReference type="FunCoup" id="A0A7R8UKL9">
    <property type="interactions" value="1622"/>
</dbReference>
<feature type="domain" description="Bms1-type G" evidence="8">
    <location>
        <begin position="85"/>
        <end position="250"/>
    </location>
</feature>
<keyword evidence="10" id="KW-1185">Reference proteome</keyword>
<evidence type="ECO:0000313" key="9">
    <source>
        <dbReference type="EMBL" id="CAD7082403.1"/>
    </source>
</evidence>
<evidence type="ECO:0000259" key="8">
    <source>
        <dbReference type="PROSITE" id="PS51714"/>
    </source>
</evidence>
<feature type="compositionally biased region" description="Basic residues" evidence="7">
    <location>
        <begin position="17"/>
        <end position="28"/>
    </location>
</feature>
<proteinExistence type="inferred from homology"/>
<protein>
    <recommendedName>
        <fullName evidence="6">Pre-rRNA-processing protein TSR1 homolog</fullName>
    </recommendedName>
</protein>
<evidence type="ECO:0000256" key="3">
    <source>
        <dbReference type="ARBA" id="ARBA00023242"/>
    </source>
</evidence>
<dbReference type="SMART" id="SM00785">
    <property type="entry name" value="AARP2CN"/>
    <property type="match status" value="1"/>
</dbReference>
<dbReference type="InterPro" id="IPR012948">
    <property type="entry name" value="AARP2CN"/>
</dbReference>
<sequence>MAVDQQSHRPGSFKQPNKPHKTGRHRSKGAIDNALKGKVSLKAVSHKQKQQQRREQRRNQANQIRKNKRDEILAKKRLLGGTSTAPFLVCILPLHGHIDAQSALAVLSAADDEAIVDKSLAGVTYITVPRFKQRFAFIIPPTGHGNELAVLDYLKVCDTTLLLTSAITGEDEVFDRWGQKIFNMISAQGIPSPIVALMDMESINPKKKQQLKANVQKFISKLLPEEKIMQLDTNAEGLNMLRRIGGQKKNILHNAANRPHLHAEKVEYVPDADGENGTLKLTGFLRGIPLDVNGLVHIPGLGDFQMSQIDAPTDPHKYDKSKEAEMTTTEVRVIAKSEPSKQTSLQTENIPDEMDAEQTWPTEDEIANANEETKKTRLVKRVPKGMSDYQACWIPDVEEVDDNDAEDDDDENSDEDFMSCASEVNSDEEMEQARSDTEEQFEMVSVSDGPVNDEKYDLAMDLHEEIETLRKIKEARTDQLWPDEIDTPQDIPAKERFQKYRGLESFRTSPWDPKENLPSDYARIYQFKNFDRTKRRVIQEAAEVDGVMPGWYITVHVANVPQEKWAAYQSAQQSPNIVMYGILPHEHQMSVVNVILKRIPDSEVPIKSKEKLIIQCGYRRFVVNPIFSQHTNGAKHKYERFFRPHTTVVATFYAPIQFPPAPVLCFKENPDTSLALVARGCLLSCNPDRIILKRIVLSGHPFKINRKSATVRYMFFNKPDVEYFKPVQLRTKCGRLGHIKESLGTHGHMKCVFDGQLKSYDTVFLYLYKRVFPKWNYEECVVRCDDANKMQD</sequence>
<organism evidence="9 10">
    <name type="scientific">Hermetia illucens</name>
    <name type="common">Black soldier fly</name>
    <dbReference type="NCBI Taxonomy" id="343691"/>
    <lineage>
        <taxon>Eukaryota</taxon>
        <taxon>Metazoa</taxon>
        <taxon>Ecdysozoa</taxon>
        <taxon>Arthropoda</taxon>
        <taxon>Hexapoda</taxon>
        <taxon>Insecta</taxon>
        <taxon>Pterygota</taxon>
        <taxon>Neoptera</taxon>
        <taxon>Endopterygota</taxon>
        <taxon>Diptera</taxon>
        <taxon>Brachycera</taxon>
        <taxon>Stratiomyomorpha</taxon>
        <taxon>Stratiomyidae</taxon>
        <taxon>Hermetiinae</taxon>
        <taxon>Hermetia</taxon>
    </lineage>
</organism>
<dbReference type="GO" id="GO:0030688">
    <property type="term" value="C:preribosome, small subunit precursor"/>
    <property type="evidence" value="ECO:0007669"/>
    <property type="project" value="TreeGrafter"/>
</dbReference>
<evidence type="ECO:0000256" key="2">
    <source>
        <dbReference type="ARBA" id="ARBA00022517"/>
    </source>
</evidence>